<dbReference type="RefSeq" id="XP_053589990.1">
    <property type="nucleotide sequence ID" value="XM_053725796.1"/>
</dbReference>
<dbReference type="EMBL" id="WUAV01000002">
    <property type="protein sequence ID" value="KAF1766833.1"/>
    <property type="molecule type" value="Genomic_DNA"/>
</dbReference>
<evidence type="ECO:0000313" key="2">
    <source>
        <dbReference type="EMBL" id="KAF1766833.1"/>
    </source>
</evidence>
<proteinExistence type="predicted"/>
<feature type="compositionally biased region" description="Polar residues" evidence="1">
    <location>
        <begin position="262"/>
        <end position="280"/>
    </location>
</feature>
<feature type="compositionally biased region" description="Polar residues" evidence="1">
    <location>
        <begin position="93"/>
        <end position="103"/>
    </location>
</feature>
<comment type="caution">
    <text evidence="2">The sequence shown here is derived from an EMBL/GenBank/DDBJ whole genome shotgun (WGS) entry which is preliminary data.</text>
</comment>
<feature type="compositionally biased region" description="Low complexity" evidence="1">
    <location>
        <begin position="300"/>
        <end position="312"/>
    </location>
</feature>
<feature type="compositionally biased region" description="Polar residues" evidence="1">
    <location>
        <begin position="66"/>
        <end position="76"/>
    </location>
</feature>
<evidence type="ECO:0000313" key="3">
    <source>
        <dbReference type="Proteomes" id="UP000483820"/>
    </source>
</evidence>
<feature type="compositionally biased region" description="Basic and acidic residues" evidence="1">
    <location>
        <begin position="234"/>
        <end position="245"/>
    </location>
</feature>
<feature type="compositionally biased region" description="Basic and acidic residues" evidence="1">
    <location>
        <begin position="169"/>
        <end position="180"/>
    </location>
</feature>
<name>A0A6A5HKB3_CAERE</name>
<feature type="region of interest" description="Disordered" evidence="1">
    <location>
        <begin position="343"/>
        <end position="379"/>
    </location>
</feature>
<feature type="region of interest" description="Disordered" evidence="1">
    <location>
        <begin position="65"/>
        <end position="331"/>
    </location>
</feature>
<feature type="compositionally biased region" description="Polar residues" evidence="1">
    <location>
        <begin position="343"/>
        <end position="364"/>
    </location>
</feature>
<dbReference type="GeneID" id="9804252"/>
<feature type="region of interest" description="Disordered" evidence="1">
    <location>
        <begin position="14"/>
        <end position="33"/>
    </location>
</feature>
<dbReference type="CTD" id="9804252"/>
<dbReference type="AlphaFoldDB" id="A0A6A5HKB3"/>
<gene>
    <name evidence="2" type="ORF">GCK72_006791</name>
</gene>
<dbReference type="Proteomes" id="UP000483820">
    <property type="component" value="Chromosome II"/>
</dbReference>
<feature type="compositionally biased region" description="Basic and acidic residues" evidence="1">
    <location>
        <begin position="200"/>
        <end position="227"/>
    </location>
</feature>
<reference evidence="2 3" key="1">
    <citation type="submission" date="2019-12" db="EMBL/GenBank/DDBJ databases">
        <title>Chromosome-level assembly of the Caenorhabditis remanei genome.</title>
        <authorList>
            <person name="Teterina A.A."/>
            <person name="Willis J.H."/>
            <person name="Phillips P.C."/>
        </authorList>
    </citation>
    <scope>NUCLEOTIDE SEQUENCE [LARGE SCALE GENOMIC DNA]</scope>
    <source>
        <strain evidence="2 3">PX506</strain>
        <tissue evidence="2">Whole organism</tissue>
    </source>
</reference>
<dbReference type="KEGG" id="crq:GCK72_006791"/>
<organism evidence="2 3">
    <name type="scientific">Caenorhabditis remanei</name>
    <name type="common">Caenorhabditis vulgaris</name>
    <dbReference type="NCBI Taxonomy" id="31234"/>
    <lineage>
        <taxon>Eukaryota</taxon>
        <taxon>Metazoa</taxon>
        <taxon>Ecdysozoa</taxon>
        <taxon>Nematoda</taxon>
        <taxon>Chromadorea</taxon>
        <taxon>Rhabditida</taxon>
        <taxon>Rhabditina</taxon>
        <taxon>Rhabditomorpha</taxon>
        <taxon>Rhabditoidea</taxon>
        <taxon>Rhabditidae</taxon>
        <taxon>Peloderinae</taxon>
        <taxon>Caenorhabditis</taxon>
    </lineage>
</organism>
<protein>
    <submittedName>
        <fullName evidence="2">Uncharacterized protein</fullName>
    </submittedName>
</protein>
<evidence type="ECO:0000256" key="1">
    <source>
        <dbReference type="SAM" id="MobiDB-lite"/>
    </source>
</evidence>
<feature type="compositionally biased region" description="Basic and acidic residues" evidence="1">
    <location>
        <begin position="148"/>
        <end position="162"/>
    </location>
</feature>
<accession>A0A6A5HKB3</accession>
<sequence length="509" mass="56224">MAFYFALLNVSKKDNTQEKQSSSSHRRHRRHSIASVESPLLDYRLLPRPQLLSDDVVITNDLAHQVESSSSSAQPNRLSDRRSRGSARASKWVQDNHSAQLNNRSHHPPLQRESHQVAPSSSRGHLSRNDTESDPPPLSRSKRMAFGGEKEEGNPSKSEEKVKKRGGRAKIEERKRGERQSEEEEDGKQKQNLRPRGRGKKEIVSGEEESGKETAKEDTGRKMKMKSDGQVGGNKEEFRKKEPVKTMRRGFKSQLPIPVHVPSTTNEQGLSKTQSTTFSKNGREHLHPPSKYTPLAVTTSSSSSALNSNSNSRYFSPPVPNGRKPRQVGTADHPLRSSVFQAMAGSSATDESGRSSSQMSNESITPRRDDSPASSCCDPKEQEVTMKLSAVSMSSRSSEPRLKKVTFESSPYVISNSFLGDGAGKVLVVRRGSGTAVRRVGAMGNGWNQSKVLIEGQPEEVSGDDWWTHCGKDEEEEAIIDNQLNKNLEKGKRIDAGLPNDSFSGSTQV</sequence>
<feature type="region of interest" description="Disordered" evidence="1">
    <location>
        <begin position="490"/>
        <end position="509"/>
    </location>
</feature>